<evidence type="ECO:0000256" key="15">
    <source>
        <dbReference type="PIRSR" id="PIRSR005096-3"/>
    </source>
</evidence>
<evidence type="ECO:0000256" key="7">
    <source>
        <dbReference type="ARBA" id="ARBA00014165"/>
    </source>
</evidence>
<comment type="similarity">
    <text evidence="4 12">Belongs to the aldose epimerase family.</text>
</comment>
<evidence type="ECO:0000256" key="6">
    <source>
        <dbReference type="ARBA" id="ARBA00013185"/>
    </source>
</evidence>
<comment type="catalytic activity">
    <reaction evidence="1 12">
        <text>alpha-D-glucose = beta-D-glucose</text>
        <dbReference type="Rhea" id="RHEA:10264"/>
        <dbReference type="ChEBI" id="CHEBI:15903"/>
        <dbReference type="ChEBI" id="CHEBI:17925"/>
        <dbReference type="EC" id="5.1.3.3"/>
    </reaction>
</comment>
<dbReference type="PIRSF" id="PIRSF005096">
    <property type="entry name" value="GALM"/>
    <property type="match status" value="1"/>
</dbReference>
<dbReference type="PROSITE" id="PS00545">
    <property type="entry name" value="ALDOSE_1_EPIMERASE"/>
    <property type="match status" value="1"/>
</dbReference>
<evidence type="ECO:0000256" key="4">
    <source>
        <dbReference type="ARBA" id="ARBA00006206"/>
    </source>
</evidence>
<evidence type="ECO:0000256" key="9">
    <source>
        <dbReference type="ARBA" id="ARBA00022553"/>
    </source>
</evidence>
<evidence type="ECO:0000256" key="10">
    <source>
        <dbReference type="ARBA" id="ARBA00023235"/>
    </source>
</evidence>
<accession>A0A1V4IDU4</accession>
<keyword evidence="10 12" id="KW-0413">Isomerase</keyword>
<comment type="subcellular location">
    <subcellularLocation>
        <location evidence="2">Cytoplasm</location>
    </subcellularLocation>
</comment>
<evidence type="ECO:0000256" key="3">
    <source>
        <dbReference type="ARBA" id="ARBA00005028"/>
    </source>
</evidence>
<evidence type="ECO:0000256" key="12">
    <source>
        <dbReference type="PIRNR" id="PIRNR005096"/>
    </source>
</evidence>
<dbReference type="RefSeq" id="WP_079427367.1">
    <property type="nucleotide sequence ID" value="NZ_MZGV01000064.1"/>
</dbReference>
<evidence type="ECO:0000256" key="14">
    <source>
        <dbReference type="PIRSR" id="PIRSR005096-2"/>
    </source>
</evidence>
<reference evidence="16 17" key="1">
    <citation type="submission" date="2017-03" db="EMBL/GenBank/DDBJ databases">
        <title>Genome sequence of Clostridium oryzae DSM 28571.</title>
        <authorList>
            <person name="Poehlein A."/>
            <person name="Daniel R."/>
        </authorList>
    </citation>
    <scope>NUCLEOTIDE SEQUENCE [LARGE SCALE GENOMIC DNA]</scope>
    <source>
        <strain evidence="16 17">DSM 28571</strain>
    </source>
</reference>
<dbReference type="GO" id="GO:0033499">
    <property type="term" value="P:galactose catabolic process via UDP-galactose, Leloir pathway"/>
    <property type="evidence" value="ECO:0007669"/>
    <property type="project" value="TreeGrafter"/>
</dbReference>
<evidence type="ECO:0000256" key="11">
    <source>
        <dbReference type="ARBA" id="ARBA00023277"/>
    </source>
</evidence>
<dbReference type="STRING" id="1450648.CLORY_37660"/>
<dbReference type="EMBL" id="MZGV01000064">
    <property type="protein sequence ID" value="OPJ58089.1"/>
    <property type="molecule type" value="Genomic_DNA"/>
</dbReference>
<comment type="subunit">
    <text evidence="5">Monomer.</text>
</comment>
<dbReference type="PANTHER" id="PTHR10091:SF0">
    <property type="entry name" value="GALACTOSE MUTAROTASE"/>
    <property type="match status" value="1"/>
</dbReference>
<feature type="active site" description="Proton acceptor" evidence="13">
    <location>
        <position position="317"/>
    </location>
</feature>
<dbReference type="InterPro" id="IPR018052">
    <property type="entry name" value="Ald1_epimerase_CS"/>
</dbReference>
<dbReference type="UniPathway" id="UPA00242"/>
<comment type="pathway">
    <text evidence="3 12">Carbohydrate metabolism; hexose metabolism.</text>
</comment>
<evidence type="ECO:0000313" key="17">
    <source>
        <dbReference type="Proteomes" id="UP000190080"/>
    </source>
</evidence>
<dbReference type="GO" id="GO:0006006">
    <property type="term" value="P:glucose metabolic process"/>
    <property type="evidence" value="ECO:0007669"/>
    <property type="project" value="TreeGrafter"/>
</dbReference>
<keyword evidence="17" id="KW-1185">Reference proteome</keyword>
<protein>
    <recommendedName>
        <fullName evidence="7 12">Aldose 1-epimerase</fullName>
        <ecNumber evidence="6 12">5.1.3.3</ecNumber>
    </recommendedName>
</protein>
<dbReference type="InterPro" id="IPR014718">
    <property type="entry name" value="GH-type_carb-bd"/>
</dbReference>
<evidence type="ECO:0000256" key="8">
    <source>
        <dbReference type="ARBA" id="ARBA00022490"/>
    </source>
</evidence>
<keyword evidence="8" id="KW-0963">Cytoplasm</keyword>
<feature type="binding site" evidence="15">
    <location>
        <begin position="80"/>
        <end position="81"/>
    </location>
    <ligand>
        <name>beta-D-galactose</name>
        <dbReference type="ChEBI" id="CHEBI:27667"/>
    </ligand>
</feature>
<evidence type="ECO:0000313" key="16">
    <source>
        <dbReference type="EMBL" id="OPJ58089.1"/>
    </source>
</evidence>
<keyword evidence="11 12" id="KW-0119">Carbohydrate metabolism</keyword>
<dbReference type="FunFam" id="2.70.98.10:FF:000003">
    <property type="entry name" value="Aldose 1-epimerase"/>
    <property type="match status" value="1"/>
</dbReference>
<feature type="active site" description="Proton donor" evidence="13">
    <location>
        <position position="180"/>
    </location>
</feature>
<dbReference type="PANTHER" id="PTHR10091">
    <property type="entry name" value="ALDOSE-1-EPIMERASE"/>
    <property type="match status" value="1"/>
</dbReference>
<dbReference type="InterPro" id="IPR047215">
    <property type="entry name" value="Galactose_mutarotase-like"/>
</dbReference>
<dbReference type="InterPro" id="IPR008183">
    <property type="entry name" value="Aldose_1/G6P_1-epimerase"/>
</dbReference>
<dbReference type="Gene3D" id="2.70.98.10">
    <property type="match status" value="1"/>
</dbReference>
<dbReference type="GO" id="GO:0005737">
    <property type="term" value="C:cytoplasm"/>
    <property type="evidence" value="ECO:0007669"/>
    <property type="project" value="UniProtKB-SubCell"/>
</dbReference>
<gene>
    <name evidence="16" type="primary">mro</name>
    <name evidence="16" type="ORF">CLORY_37660</name>
</gene>
<dbReference type="CDD" id="cd09019">
    <property type="entry name" value="galactose_mutarotase_like"/>
    <property type="match status" value="1"/>
</dbReference>
<feature type="binding site" evidence="15">
    <location>
        <begin position="180"/>
        <end position="182"/>
    </location>
    <ligand>
        <name>beta-D-galactose</name>
        <dbReference type="ChEBI" id="CHEBI:27667"/>
    </ligand>
</feature>
<dbReference type="OrthoDB" id="9779408at2"/>
<dbReference type="InterPro" id="IPR011013">
    <property type="entry name" value="Gal_mutarotase_sf_dom"/>
</dbReference>
<comment type="caution">
    <text evidence="16">The sequence shown here is derived from an EMBL/GenBank/DDBJ whole genome shotgun (WGS) entry which is preliminary data.</text>
</comment>
<dbReference type="SUPFAM" id="SSF74650">
    <property type="entry name" value="Galactose mutarotase-like"/>
    <property type="match status" value="1"/>
</dbReference>
<dbReference type="InterPro" id="IPR015443">
    <property type="entry name" value="Aldose_1-epimerase"/>
</dbReference>
<keyword evidence="9" id="KW-0597">Phosphoprotein</keyword>
<evidence type="ECO:0000256" key="13">
    <source>
        <dbReference type="PIRSR" id="PIRSR005096-1"/>
    </source>
</evidence>
<dbReference type="Proteomes" id="UP000190080">
    <property type="component" value="Unassembled WGS sequence"/>
</dbReference>
<dbReference type="AlphaFoldDB" id="A0A1V4IDU4"/>
<organism evidence="16 17">
    <name type="scientific">Clostridium oryzae</name>
    <dbReference type="NCBI Taxonomy" id="1450648"/>
    <lineage>
        <taxon>Bacteria</taxon>
        <taxon>Bacillati</taxon>
        <taxon>Bacillota</taxon>
        <taxon>Clostridia</taxon>
        <taxon>Eubacteriales</taxon>
        <taxon>Clostridiaceae</taxon>
        <taxon>Clostridium</taxon>
    </lineage>
</organism>
<evidence type="ECO:0000256" key="2">
    <source>
        <dbReference type="ARBA" id="ARBA00004496"/>
    </source>
</evidence>
<sequence length="350" mass="38785">MSITKKFFGKTDNGEEVNIFALTNNNGFSARIIDYGATIVSIFAPDKNGRVDDVVLGYDDLESYAKGPGYIGALIGRYGNRIKAGRFTLNGKEYILAKNDGNNHLHGGIVGFDKAVWKAETITKDGKEALQMSYTSKDGEEGYPGNLDVKVIYTVTDDNALSIEYIAFSDKDTIINLTNHSYFNLGGHKSGSILNNTLKLEADKFTVVDNEAIPTGELRNVEGTPLDFRKPTAIGDRIDQKDEQLLNVGGYDHNFVLNRTGKGLEKAAAVYDPKSERTMEVYTNKPGVQLYTANFLGKDLKGKDGAVYQNREALCLETQFFPDSINHENFPSPILKAGERYDYTTIYKFL</sequence>
<evidence type="ECO:0000256" key="5">
    <source>
        <dbReference type="ARBA" id="ARBA00011245"/>
    </source>
</evidence>
<name>A0A1V4IDU4_9CLOT</name>
<dbReference type="EC" id="5.1.3.3" evidence="6 12"/>
<dbReference type="NCBIfam" id="NF008277">
    <property type="entry name" value="PRK11055.1"/>
    <property type="match status" value="1"/>
</dbReference>
<evidence type="ECO:0000256" key="1">
    <source>
        <dbReference type="ARBA" id="ARBA00001614"/>
    </source>
</evidence>
<feature type="binding site" evidence="14">
    <location>
        <position position="252"/>
    </location>
    <ligand>
        <name>beta-D-galactose</name>
        <dbReference type="ChEBI" id="CHEBI:27667"/>
    </ligand>
</feature>
<dbReference type="GO" id="GO:0004034">
    <property type="term" value="F:aldose 1-epimerase activity"/>
    <property type="evidence" value="ECO:0007669"/>
    <property type="project" value="UniProtKB-EC"/>
</dbReference>
<dbReference type="Pfam" id="PF01263">
    <property type="entry name" value="Aldose_epim"/>
    <property type="match status" value="1"/>
</dbReference>
<proteinExistence type="inferred from homology"/>
<dbReference type="GO" id="GO:0030246">
    <property type="term" value="F:carbohydrate binding"/>
    <property type="evidence" value="ECO:0007669"/>
    <property type="project" value="InterPro"/>
</dbReference>